<evidence type="ECO:0000313" key="2">
    <source>
        <dbReference type="EMBL" id="KAG9462156.1"/>
    </source>
</evidence>
<name>A0A8J6B6A4_ELECQ</name>
<organism evidence="2 3">
    <name type="scientific">Eleutherodactylus coqui</name>
    <name type="common">Puerto Rican coqui</name>
    <dbReference type="NCBI Taxonomy" id="57060"/>
    <lineage>
        <taxon>Eukaryota</taxon>
        <taxon>Metazoa</taxon>
        <taxon>Chordata</taxon>
        <taxon>Craniata</taxon>
        <taxon>Vertebrata</taxon>
        <taxon>Euteleostomi</taxon>
        <taxon>Amphibia</taxon>
        <taxon>Batrachia</taxon>
        <taxon>Anura</taxon>
        <taxon>Neobatrachia</taxon>
        <taxon>Hyloidea</taxon>
        <taxon>Eleutherodactylidae</taxon>
        <taxon>Eleutherodactylinae</taxon>
        <taxon>Eleutherodactylus</taxon>
        <taxon>Eleutherodactylus</taxon>
    </lineage>
</organism>
<reference evidence="2" key="1">
    <citation type="thesis" date="2020" institute="ProQuest LLC" country="789 East Eisenhower Parkway, Ann Arbor, MI, USA">
        <title>Comparative Genomics and Chromosome Evolution.</title>
        <authorList>
            <person name="Mudd A.B."/>
        </authorList>
    </citation>
    <scope>NUCLEOTIDE SEQUENCE</scope>
    <source>
        <strain evidence="2">HN-11 Male</strain>
        <tissue evidence="2">Kidney and liver</tissue>
    </source>
</reference>
<dbReference type="OrthoDB" id="445936at2759"/>
<dbReference type="Proteomes" id="UP000770717">
    <property type="component" value="Unassembled WGS sequence"/>
</dbReference>
<keyword evidence="1" id="KW-0963">Cytoplasm</keyword>
<accession>A0A8J6B6A4</accession>
<comment type="caution">
    <text evidence="2">The sequence shown here is derived from an EMBL/GenBank/DDBJ whole genome shotgun (WGS) entry which is preliminary data.</text>
</comment>
<dbReference type="AlphaFoldDB" id="A0A8J6B6A4"/>
<evidence type="ECO:0000256" key="1">
    <source>
        <dbReference type="ARBA" id="ARBA00022490"/>
    </source>
</evidence>
<gene>
    <name evidence="2" type="ORF">GDO78_014806</name>
</gene>
<dbReference type="Pfam" id="PF23278">
    <property type="entry name" value="Piwi_N"/>
    <property type="match status" value="1"/>
</dbReference>
<proteinExistence type="predicted"/>
<dbReference type="InterPro" id="IPR036085">
    <property type="entry name" value="PAZ_dom_sf"/>
</dbReference>
<protein>
    <submittedName>
        <fullName evidence="2">Uncharacterized protein</fullName>
    </submittedName>
</protein>
<keyword evidence="3" id="KW-1185">Reference proteome</keyword>
<dbReference type="SUPFAM" id="SSF101690">
    <property type="entry name" value="PAZ domain"/>
    <property type="match status" value="1"/>
</dbReference>
<dbReference type="EMBL" id="WNTK01013232">
    <property type="protein sequence ID" value="KAG9462156.1"/>
    <property type="molecule type" value="Genomic_DNA"/>
</dbReference>
<sequence>MEAMRLRLALLYQHEETIGKARAFDGTVLFLPKRIPKTEVISQTRNGETVKVTITPTNELPPTSPTCFQFYNIIFKRLLKIMNMKQIGRNYYNPNDATEVRAHR</sequence>
<evidence type="ECO:0000313" key="3">
    <source>
        <dbReference type="Proteomes" id="UP000770717"/>
    </source>
</evidence>